<reference evidence="1" key="2">
    <citation type="submission" date="2022-01" db="EMBL/GenBank/DDBJ databases">
        <authorList>
            <person name="Yamashiro T."/>
            <person name="Shiraishi A."/>
            <person name="Satake H."/>
            <person name="Nakayama K."/>
        </authorList>
    </citation>
    <scope>NUCLEOTIDE SEQUENCE</scope>
</reference>
<dbReference type="Proteomes" id="UP001151760">
    <property type="component" value="Unassembled WGS sequence"/>
</dbReference>
<dbReference type="EMBL" id="BQNB010010669">
    <property type="protein sequence ID" value="GJS80415.1"/>
    <property type="molecule type" value="Genomic_DNA"/>
</dbReference>
<comment type="caution">
    <text evidence="1">The sequence shown here is derived from an EMBL/GenBank/DDBJ whole genome shotgun (WGS) entry which is preliminary data.</text>
</comment>
<dbReference type="InterPro" id="IPR032675">
    <property type="entry name" value="LRR_dom_sf"/>
</dbReference>
<reference evidence="1" key="1">
    <citation type="journal article" date="2022" name="Int. J. Mol. Sci.">
        <title>Draft Genome of Tanacetum Coccineum: Genomic Comparison of Closely Related Tanacetum-Family Plants.</title>
        <authorList>
            <person name="Yamashiro T."/>
            <person name="Shiraishi A."/>
            <person name="Nakayama K."/>
            <person name="Satake H."/>
        </authorList>
    </citation>
    <scope>NUCLEOTIDE SEQUENCE</scope>
</reference>
<gene>
    <name evidence="1" type="ORF">Tco_0730296</name>
</gene>
<dbReference type="SUPFAM" id="SSF52047">
    <property type="entry name" value="RNI-like"/>
    <property type="match status" value="1"/>
</dbReference>
<evidence type="ECO:0000313" key="2">
    <source>
        <dbReference type="Proteomes" id="UP001151760"/>
    </source>
</evidence>
<accession>A0ABQ4YRS9</accession>
<organism evidence="1 2">
    <name type="scientific">Tanacetum coccineum</name>
    <dbReference type="NCBI Taxonomy" id="301880"/>
    <lineage>
        <taxon>Eukaryota</taxon>
        <taxon>Viridiplantae</taxon>
        <taxon>Streptophyta</taxon>
        <taxon>Embryophyta</taxon>
        <taxon>Tracheophyta</taxon>
        <taxon>Spermatophyta</taxon>
        <taxon>Magnoliopsida</taxon>
        <taxon>eudicotyledons</taxon>
        <taxon>Gunneridae</taxon>
        <taxon>Pentapetalae</taxon>
        <taxon>asterids</taxon>
        <taxon>campanulids</taxon>
        <taxon>Asterales</taxon>
        <taxon>Asteraceae</taxon>
        <taxon>Asteroideae</taxon>
        <taxon>Anthemideae</taxon>
        <taxon>Anthemidinae</taxon>
        <taxon>Tanacetum</taxon>
    </lineage>
</organism>
<evidence type="ECO:0000313" key="1">
    <source>
        <dbReference type="EMBL" id="GJS80415.1"/>
    </source>
</evidence>
<feature type="non-terminal residue" evidence="1">
    <location>
        <position position="1"/>
    </location>
</feature>
<keyword evidence="2" id="KW-1185">Reference proteome</keyword>
<protein>
    <submittedName>
        <fullName evidence="1">RNI-like superfamily protein</fullName>
    </submittedName>
</protein>
<proteinExistence type="predicted"/>
<dbReference type="Gene3D" id="3.80.10.10">
    <property type="entry name" value="Ribonuclease Inhibitor"/>
    <property type="match status" value="1"/>
</dbReference>
<name>A0ABQ4YRS9_9ASTR</name>
<sequence length="207" mass="23136">TVLDDVSSLSALVTFLFPISVLRDCRIIQLYFFQFPSQHVFAIMGNLPDAVSKPRVLEFGLDHLSSRKVFVFAMLIDRSVEGFWYAVYIALRIAGHAFKGLEPTLLNGGGSLECLHFTSIIGPWGHELSIIGLGFAANLKILNFQDVRLVNDEIVLQIAKGCPLLTEWNLSWCAISRLLGGTRSDCTVKIWRYCMSPQQASVIQEKD</sequence>